<dbReference type="Proteomes" id="UP000010471">
    <property type="component" value="Chromosome"/>
</dbReference>
<protein>
    <submittedName>
        <fullName evidence="2">Uncharacterized protein</fullName>
    </submittedName>
</protein>
<keyword evidence="1" id="KW-0472">Membrane</keyword>
<dbReference type="AlphaFoldDB" id="K9WD91"/>
<dbReference type="HOGENOM" id="CLU_2700654_0_0_3"/>
<dbReference type="OrthoDB" id="9770347at2"/>
<dbReference type="EMBL" id="CP003630">
    <property type="protein sequence ID" value="AFZ17714.1"/>
    <property type="molecule type" value="Genomic_DNA"/>
</dbReference>
<sequence length="73" mass="8098">MSLKTHVLGGGTYLLLRQGLGVIISFVGKILSFGKIATCQISIATLARLQGNRERLQLEHRESEEPEFVCQKI</sequence>
<feature type="transmembrane region" description="Helical" evidence="1">
    <location>
        <begin position="20"/>
        <end position="47"/>
    </location>
</feature>
<evidence type="ECO:0000313" key="2">
    <source>
        <dbReference type="EMBL" id="AFZ17714.1"/>
    </source>
</evidence>
<keyword evidence="1" id="KW-1133">Transmembrane helix</keyword>
<organism evidence="2 3">
    <name type="scientific">Allocoleopsis franciscana PCC 7113</name>
    <dbReference type="NCBI Taxonomy" id="1173027"/>
    <lineage>
        <taxon>Bacteria</taxon>
        <taxon>Bacillati</taxon>
        <taxon>Cyanobacteriota</taxon>
        <taxon>Cyanophyceae</taxon>
        <taxon>Coleofasciculales</taxon>
        <taxon>Coleofasciculaceae</taxon>
        <taxon>Allocoleopsis</taxon>
        <taxon>Allocoleopsis franciscana</taxon>
    </lineage>
</organism>
<dbReference type="KEGG" id="mic:Mic7113_1858"/>
<evidence type="ECO:0000256" key="1">
    <source>
        <dbReference type="SAM" id="Phobius"/>
    </source>
</evidence>
<dbReference type="RefSeq" id="WP_015181866.1">
    <property type="nucleotide sequence ID" value="NC_019738.1"/>
</dbReference>
<gene>
    <name evidence="2" type="ORF">Mic7113_1858</name>
</gene>
<keyword evidence="1" id="KW-0812">Transmembrane</keyword>
<name>K9WD91_9CYAN</name>
<keyword evidence="3" id="KW-1185">Reference proteome</keyword>
<evidence type="ECO:0000313" key="3">
    <source>
        <dbReference type="Proteomes" id="UP000010471"/>
    </source>
</evidence>
<accession>K9WD91</accession>
<proteinExistence type="predicted"/>
<dbReference type="STRING" id="1173027.Mic7113_1858"/>
<reference evidence="2 3" key="1">
    <citation type="submission" date="2012-06" db="EMBL/GenBank/DDBJ databases">
        <title>Finished chromosome of genome of Microcoleus sp. PCC 7113.</title>
        <authorList>
            <consortium name="US DOE Joint Genome Institute"/>
            <person name="Gugger M."/>
            <person name="Coursin T."/>
            <person name="Rippka R."/>
            <person name="Tandeau De Marsac N."/>
            <person name="Huntemann M."/>
            <person name="Wei C.-L."/>
            <person name="Han J."/>
            <person name="Detter J.C."/>
            <person name="Han C."/>
            <person name="Tapia R."/>
            <person name="Chen A."/>
            <person name="Kyrpides N."/>
            <person name="Mavromatis K."/>
            <person name="Markowitz V."/>
            <person name="Szeto E."/>
            <person name="Ivanova N."/>
            <person name="Pagani I."/>
            <person name="Pati A."/>
            <person name="Goodwin L."/>
            <person name="Nordberg H.P."/>
            <person name="Cantor M.N."/>
            <person name="Hua S.X."/>
            <person name="Woyke T."/>
            <person name="Kerfeld C.A."/>
        </authorList>
    </citation>
    <scope>NUCLEOTIDE SEQUENCE [LARGE SCALE GENOMIC DNA]</scope>
    <source>
        <strain evidence="2 3">PCC 7113</strain>
    </source>
</reference>